<evidence type="ECO:0000256" key="8">
    <source>
        <dbReference type="PIRSR" id="PIRSR602401-1"/>
    </source>
</evidence>
<keyword evidence="11" id="KW-1185">Reference proteome</keyword>
<keyword evidence="3 8" id="KW-0349">Heme</keyword>
<evidence type="ECO:0000256" key="6">
    <source>
        <dbReference type="ARBA" id="ARBA00023004"/>
    </source>
</evidence>
<protein>
    <recommendedName>
        <fullName evidence="12">Benzoate 4-monooxygenase</fullName>
    </recommendedName>
</protein>
<keyword evidence="6 8" id="KW-0408">Iron</keyword>
<keyword evidence="7 9" id="KW-0503">Monooxygenase</keyword>
<proteinExistence type="inferred from homology"/>
<evidence type="ECO:0000256" key="1">
    <source>
        <dbReference type="ARBA" id="ARBA00001971"/>
    </source>
</evidence>
<dbReference type="PANTHER" id="PTHR24305">
    <property type="entry name" value="CYTOCHROME P450"/>
    <property type="match status" value="1"/>
</dbReference>
<comment type="caution">
    <text evidence="10">The sequence shown here is derived from an EMBL/GenBank/DDBJ whole genome shotgun (WGS) entry which is preliminary data.</text>
</comment>
<dbReference type="Gene3D" id="1.10.630.10">
    <property type="entry name" value="Cytochrome P450"/>
    <property type="match status" value="1"/>
</dbReference>
<dbReference type="InterPro" id="IPR002401">
    <property type="entry name" value="Cyt_P450_E_grp-I"/>
</dbReference>
<dbReference type="PRINTS" id="PR00385">
    <property type="entry name" value="P450"/>
</dbReference>
<dbReference type="InterPro" id="IPR050121">
    <property type="entry name" value="Cytochrome_P450_monoxygenase"/>
</dbReference>
<dbReference type="PANTHER" id="PTHR24305:SF29">
    <property type="entry name" value="BENZOATE-PARA-HYDROXYLASE"/>
    <property type="match status" value="1"/>
</dbReference>
<organism evidence="10 11">
    <name type="scientific">Cryomyces minteri</name>
    <dbReference type="NCBI Taxonomy" id="331657"/>
    <lineage>
        <taxon>Eukaryota</taxon>
        <taxon>Fungi</taxon>
        <taxon>Dikarya</taxon>
        <taxon>Ascomycota</taxon>
        <taxon>Pezizomycotina</taxon>
        <taxon>Dothideomycetes</taxon>
        <taxon>Dothideomycetes incertae sedis</taxon>
        <taxon>Cryomyces</taxon>
    </lineage>
</organism>
<dbReference type="EMBL" id="NAJN01002363">
    <property type="protein sequence ID" value="TKA53777.1"/>
    <property type="molecule type" value="Genomic_DNA"/>
</dbReference>
<evidence type="ECO:0000256" key="2">
    <source>
        <dbReference type="ARBA" id="ARBA00010617"/>
    </source>
</evidence>
<dbReference type="GO" id="GO:0020037">
    <property type="term" value="F:heme binding"/>
    <property type="evidence" value="ECO:0007669"/>
    <property type="project" value="InterPro"/>
</dbReference>
<dbReference type="InterPro" id="IPR017972">
    <property type="entry name" value="Cyt_P450_CS"/>
</dbReference>
<accession>A0A4U0VVQ0</accession>
<dbReference type="InterPro" id="IPR036396">
    <property type="entry name" value="Cyt_P450_sf"/>
</dbReference>
<dbReference type="Proteomes" id="UP000308768">
    <property type="component" value="Unassembled WGS sequence"/>
</dbReference>
<feature type="binding site" description="axial binding residue" evidence="8">
    <location>
        <position position="380"/>
    </location>
    <ligand>
        <name>heme</name>
        <dbReference type="ChEBI" id="CHEBI:30413"/>
    </ligand>
    <ligandPart>
        <name>Fe</name>
        <dbReference type="ChEBI" id="CHEBI:18248"/>
    </ligandPart>
</feature>
<evidence type="ECO:0000256" key="4">
    <source>
        <dbReference type="ARBA" id="ARBA00022723"/>
    </source>
</evidence>
<dbReference type="InterPro" id="IPR001128">
    <property type="entry name" value="Cyt_P450"/>
</dbReference>
<dbReference type="STRING" id="331657.A0A4U0VVQ0"/>
<evidence type="ECO:0000313" key="10">
    <source>
        <dbReference type="EMBL" id="TKA53777.1"/>
    </source>
</evidence>
<dbReference type="GO" id="GO:0016705">
    <property type="term" value="F:oxidoreductase activity, acting on paired donors, with incorporation or reduction of molecular oxygen"/>
    <property type="evidence" value="ECO:0007669"/>
    <property type="project" value="InterPro"/>
</dbReference>
<evidence type="ECO:0000256" key="9">
    <source>
        <dbReference type="RuleBase" id="RU000461"/>
    </source>
</evidence>
<dbReference type="PRINTS" id="PR00463">
    <property type="entry name" value="EP450I"/>
</dbReference>
<dbReference type="GO" id="GO:0005506">
    <property type="term" value="F:iron ion binding"/>
    <property type="evidence" value="ECO:0007669"/>
    <property type="project" value="InterPro"/>
</dbReference>
<evidence type="ECO:0000313" key="11">
    <source>
        <dbReference type="Proteomes" id="UP000308768"/>
    </source>
</evidence>
<comment type="similarity">
    <text evidence="2 9">Belongs to the cytochrome P450 family.</text>
</comment>
<evidence type="ECO:0000256" key="3">
    <source>
        <dbReference type="ARBA" id="ARBA00022617"/>
    </source>
</evidence>
<evidence type="ECO:0008006" key="12">
    <source>
        <dbReference type="Google" id="ProtNLM"/>
    </source>
</evidence>
<dbReference type="OrthoDB" id="1470350at2759"/>
<dbReference type="CDD" id="cd11061">
    <property type="entry name" value="CYP67-like"/>
    <property type="match status" value="1"/>
</dbReference>
<sequence length="384" mass="43361">MTLHRKHGEFVRIARNSISINDPSAVQQIYSHKSNFAKGDFYDAFFQVRPVVFNARDIALHQKKRKYMNPAFSARALSEFEPYMDADLLLWKQKLLTMTEQRKSANLDFAVWTNYLAFDVIGSFAFGRSFGFTETGEDSYNLISTVDTRGEVLNALGTVPAWLRPYMKYNYLDTFWSSGLRATANLEKIGRSAYLDRKNSQDTRKDLLSFLFNAKDADTKENIPEEEIVAEAISFIVGGSDTTSSTMTNVIDIVSRDQKLQRQIQTELDEAFPGAQDGYWVAPDRIAGTLPLLNAILKEVMRIRPTSAIGLERVTPPGGRVISGRFIPEGTVVSVPTYGVLQDERVFKNPERFDPQRWLGEDASALTEFFLPFSTGPRACIGRK</sequence>
<evidence type="ECO:0000256" key="5">
    <source>
        <dbReference type="ARBA" id="ARBA00023002"/>
    </source>
</evidence>
<dbReference type="GO" id="GO:0004497">
    <property type="term" value="F:monooxygenase activity"/>
    <property type="evidence" value="ECO:0007669"/>
    <property type="project" value="UniProtKB-KW"/>
</dbReference>
<name>A0A4U0VVQ0_9PEZI</name>
<keyword evidence="4 8" id="KW-0479">Metal-binding</keyword>
<gene>
    <name evidence="10" type="ORF">B0A49_12100</name>
</gene>
<dbReference type="AlphaFoldDB" id="A0A4U0VVQ0"/>
<evidence type="ECO:0000256" key="7">
    <source>
        <dbReference type="ARBA" id="ARBA00023033"/>
    </source>
</evidence>
<dbReference type="Pfam" id="PF00067">
    <property type="entry name" value="p450"/>
    <property type="match status" value="1"/>
</dbReference>
<comment type="cofactor">
    <cofactor evidence="1 8">
        <name>heme</name>
        <dbReference type="ChEBI" id="CHEBI:30413"/>
    </cofactor>
</comment>
<dbReference type="SUPFAM" id="SSF48264">
    <property type="entry name" value="Cytochrome P450"/>
    <property type="match status" value="1"/>
</dbReference>
<keyword evidence="5 9" id="KW-0560">Oxidoreductase</keyword>
<reference evidence="10 11" key="1">
    <citation type="submission" date="2017-03" db="EMBL/GenBank/DDBJ databases">
        <title>Genomes of endolithic fungi from Antarctica.</title>
        <authorList>
            <person name="Coleine C."/>
            <person name="Masonjones S."/>
            <person name="Stajich J.E."/>
        </authorList>
    </citation>
    <scope>NUCLEOTIDE SEQUENCE [LARGE SCALE GENOMIC DNA]</scope>
    <source>
        <strain evidence="10 11">CCFEE 5187</strain>
    </source>
</reference>
<dbReference type="PROSITE" id="PS00086">
    <property type="entry name" value="CYTOCHROME_P450"/>
    <property type="match status" value="1"/>
</dbReference>